<name>A0AAU9CYP2_9LACO</name>
<sequence length="170" mass="19543">MNYDSSMKKEEIKNLYEELVKDREAYEDNLKKYPVEKIETFINDLGIFEKPVGEIMMMSQDDYSQDLSDNRFSFDFSGHRMDKLMDRIIINHTDGSVNEGKINLTYSHEDPYESGQYNVKTDFNIIQYGMAILSALSEIVEPEKIVEVLSPDATVSLMLACKAIKETGRG</sequence>
<protein>
    <submittedName>
        <fullName evidence="1">Uncharacterized protein</fullName>
    </submittedName>
</protein>
<dbReference type="Proteomes" id="UP001321804">
    <property type="component" value="Chromosome"/>
</dbReference>
<evidence type="ECO:0000313" key="2">
    <source>
        <dbReference type="Proteomes" id="UP001321804"/>
    </source>
</evidence>
<organism evidence="1 2">
    <name type="scientific">Xylocopilactobacillus apis</name>
    <dbReference type="NCBI Taxonomy" id="2932183"/>
    <lineage>
        <taxon>Bacteria</taxon>
        <taxon>Bacillati</taxon>
        <taxon>Bacillota</taxon>
        <taxon>Bacilli</taxon>
        <taxon>Lactobacillales</taxon>
        <taxon>Lactobacillaceae</taxon>
        <taxon>Xylocopilactobacillus</taxon>
    </lineage>
</organism>
<dbReference type="KEGG" id="xak:KIMC2_21080"/>
<gene>
    <name evidence="1" type="ORF">KIMC2_21080</name>
</gene>
<dbReference type="RefSeq" id="WP_317696701.1">
    <property type="nucleotide sequence ID" value="NZ_AP026801.1"/>
</dbReference>
<evidence type="ECO:0000313" key="1">
    <source>
        <dbReference type="EMBL" id="BDR57546.1"/>
    </source>
</evidence>
<proteinExistence type="predicted"/>
<dbReference type="AlphaFoldDB" id="A0AAU9CYP2"/>
<accession>A0AAU9CYP2</accession>
<keyword evidence="2" id="KW-1185">Reference proteome</keyword>
<dbReference type="EMBL" id="AP026801">
    <property type="protein sequence ID" value="BDR57546.1"/>
    <property type="molecule type" value="Genomic_DNA"/>
</dbReference>
<reference evidence="1 2" key="1">
    <citation type="journal article" date="2023" name="Microbiol. Spectr.">
        <title>Symbiosis of Carpenter Bees with Uncharacterized Lactic Acid Bacteria Showing NAD Auxotrophy.</title>
        <authorList>
            <person name="Kawasaki S."/>
            <person name="Ozawa K."/>
            <person name="Mori T."/>
            <person name="Yamamoto A."/>
            <person name="Ito M."/>
            <person name="Ohkuma M."/>
            <person name="Sakamoto M."/>
            <person name="Matsutani M."/>
        </authorList>
    </citation>
    <scope>NUCLEOTIDE SEQUENCE [LARGE SCALE GENOMIC DNA]</scope>
    <source>
        <strain evidence="1 2">KimC2</strain>
    </source>
</reference>